<evidence type="ECO:0000256" key="3">
    <source>
        <dbReference type="ARBA" id="ARBA00022692"/>
    </source>
</evidence>
<accession>A0A7C2P4H0</accession>
<dbReference type="PANTHER" id="PTHR33545">
    <property type="entry name" value="UPF0750 MEMBRANE PROTEIN YITT-RELATED"/>
    <property type="match status" value="1"/>
</dbReference>
<keyword evidence="4 6" id="KW-1133">Transmembrane helix</keyword>
<evidence type="ECO:0000256" key="2">
    <source>
        <dbReference type="ARBA" id="ARBA00022475"/>
    </source>
</evidence>
<dbReference type="Gene3D" id="3.30.70.120">
    <property type="match status" value="1"/>
</dbReference>
<evidence type="ECO:0000256" key="4">
    <source>
        <dbReference type="ARBA" id="ARBA00022989"/>
    </source>
</evidence>
<feature type="transmembrane region" description="Helical" evidence="6">
    <location>
        <begin position="59"/>
        <end position="83"/>
    </location>
</feature>
<evidence type="ECO:0000313" key="8">
    <source>
        <dbReference type="EMBL" id="HEN28856.1"/>
    </source>
</evidence>
<dbReference type="EMBL" id="DTDJ01000047">
    <property type="protein sequence ID" value="HGL18238.1"/>
    <property type="molecule type" value="Genomic_DNA"/>
</dbReference>
<dbReference type="CDD" id="cd16380">
    <property type="entry name" value="YitT_C"/>
    <property type="match status" value="1"/>
</dbReference>
<dbReference type="AlphaFoldDB" id="A0A7C2P4H0"/>
<feature type="transmembrane region" description="Helical" evidence="6">
    <location>
        <begin position="163"/>
        <end position="189"/>
    </location>
</feature>
<dbReference type="Pfam" id="PF10035">
    <property type="entry name" value="DUF2179"/>
    <property type="match status" value="1"/>
</dbReference>
<dbReference type="InterPro" id="IPR015867">
    <property type="entry name" value="N-reg_PII/ATP_PRibTrfase_C"/>
</dbReference>
<reference evidence="8" key="1">
    <citation type="journal article" date="2020" name="mSystems">
        <title>Genome- and Community-Level Interaction Insights into Carbon Utilization and Element Cycling Functions of Hydrothermarchaeota in Hydrothermal Sediment.</title>
        <authorList>
            <person name="Zhou Z."/>
            <person name="Liu Y."/>
            <person name="Xu W."/>
            <person name="Pan J."/>
            <person name="Luo Z.H."/>
            <person name="Li M."/>
        </authorList>
    </citation>
    <scope>NUCLEOTIDE SEQUENCE [LARGE SCALE GENOMIC DNA]</scope>
    <source>
        <strain evidence="8">SpSt-34</strain>
        <strain evidence="9">SpSt-69</strain>
    </source>
</reference>
<keyword evidence="3 6" id="KW-0812">Transmembrane</keyword>
<protein>
    <submittedName>
        <fullName evidence="8">YitT family protein</fullName>
    </submittedName>
</protein>
<name>A0A7C2P4H0_UNCW3</name>
<evidence type="ECO:0000256" key="6">
    <source>
        <dbReference type="SAM" id="Phobius"/>
    </source>
</evidence>
<dbReference type="InterPro" id="IPR051461">
    <property type="entry name" value="UPF0750_membrane"/>
</dbReference>
<feature type="transmembrane region" description="Helical" evidence="6">
    <location>
        <begin position="114"/>
        <end position="136"/>
    </location>
</feature>
<comment type="caution">
    <text evidence="8">The sequence shown here is derived from an EMBL/GenBank/DDBJ whole genome shotgun (WGS) entry which is preliminary data.</text>
</comment>
<sequence length="296" mass="32666">MRNLREWNKKLFLKINWADVVVITLGTLITAIGIVLFLAPNKIAAGGVSGIGVILFHLFRFPIGLTMLVINTILFIIAFILLGSEFGLKSIYASVILSVFIDLLEYIFPKSLYVNDLVIATIFGNLLTGFGIALVVSRGASTGGTDIVAMLIKKYTNIDMGKALMVIDFTITLFAGILFGKVIGMYSLLAVIINTNTIDYVLEGITTSFQAFIITVKHEIIKERILKEIGRGVTLIRAIGGYTGEERFALWVILKSPREIVKLKEIVKEEDPTAFITITHVREVLGEGFKRISSSF</sequence>
<keyword evidence="2" id="KW-1003">Cell membrane</keyword>
<evidence type="ECO:0000259" key="7">
    <source>
        <dbReference type="Pfam" id="PF10035"/>
    </source>
</evidence>
<dbReference type="PIRSF" id="PIRSF006483">
    <property type="entry name" value="Membrane_protein_YitT"/>
    <property type="match status" value="1"/>
</dbReference>
<evidence type="ECO:0000256" key="1">
    <source>
        <dbReference type="ARBA" id="ARBA00004651"/>
    </source>
</evidence>
<evidence type="ECO:0000313" key="9">
    <source>
        <dbReference type="EMBL" id="HGL18238.1"/>
    </source>
</evidence>
<dbReference type="InterPro" id="IPR003740">
    <property type="entry name" value="YitT"/>
</dbReference>
<comment type="subcellular location">
    <subcellularLocation>
        <location evidence="1">Cell membrane</location>
        <topology evidence="1">Multi-pass membrane protein</topology>
    </subcellularLocation>
</comment>
<dbReference type="InterPro" id="IPR019264">
    <property type="entry name" value="DUF2179"/>
</dbReference>
<feature type="domain" description="DUF2179" evidence="7">
    <location>
        <begin position="231"/>
        <end position="286"/>
    </location>
</feature>
<feature type="transmembrane region" description="Helical" evidence="6">
    <location>
        <begin position="90"/>
        <end position="108"/>
    </location>
</feature>
<dbReference type="EMBL" id="DSOL01000268">
    <property type="protein sequence ID" value="HEN28856.1"/>
    <property type="molecule type" value="Genomic_DNA"/>
</dbReference>
<keyword evidence="5 6" id="KW-0472">Membrane</keyword>
<evidence type="ECO:0000256" key="5">
    <source>
        <dbReference type="ARBA" id="ARBA00023136"/>
    </source>
</evidence>
<dbReference type="Pfam" id="PF02588">
    <property type="entry name" value="YitT_membrane"/>
    <property type="match status" value="1"/>
</dbReference>
<gene>
    <name evidence="8" type="ORF">ENQ77_09490</name>
    <name evidence="9" type="ORF">ENU66_07925</name>
</gene>
<feature type="transmembrane region" description="Helical" evidence="6">
    <location>
        <begin position="20"/>
        <end position="39"/>
    </location>
</feature>
<dbReference type="PANTHER" id="PTHR33545:SF5">
    <property type="entry name" value="UPF0750 MEMBRANE PROTEIN YITT"/>
    <property type="match status" value="1"/>
</dbReference>
<dbReference type="GO" id="GO:0005886">
    <property type="term" value="C:plasma membrane"/>
    <property type="evidence" value="ECO:0007669"/>
    <property type="project" value="UniProtKB-SubCell"/>
</dbReference>
<proteinExistence type="predicted"/>
<organism evidence="8">
    <name type="scientific">candidate division WOR-3 bacterium</name>
    <dbReference type="NCBI Taxonomy" id="2052148"/>
    <lineage>
        <taxon>Bacteria</taxon>
        <taxon>Bacteria division WOR-3</taxon>
    </lineage>
</organism>